<dbReference type="EMBL" id="JACAQD010000050">
    <property type="protein sequence ID" value="NWC37015.1"/>
    <property type="molecule type" value="Genomic_DNA"/>
</dbReference>
<name>A0A7Y7YJ40_9PSED</name>
<keyword evidence="1" id="KW-0472">Membrane</keyword>
<comment type="caution">
    <text evidence="2">The sequence shown here is derived from an EMBL/GenBank/DDBJ whole genome shotgun (WGS) entry which is preliminary data.</text>
</comment>
<evidence type="ECO:0000313" key="2">
    <source>
        <dbReference type="EMBL" id="NWC37015.1"/>
    </source>
</evidence>
<keyword evidence="1" id="KW-0812">Transmembrane</keyword>
<evidence type="ECO:0000256" key="1">
    <source>
        <dbReference type="SAM" id="Phobius"/>
    </source>
</evidence>
<protein>
    <submittedName>
        <fullName evidence="2">Uncharacterized protein</fullName>
    </submittedName>
</protein>
<reference evidence="2 3" key="1">
    <citation type="submission" date="2020-04" db="EMBL/GenBank/DDBJ databases">
        <title>Molecular characterization of pseudomonads from Agaricus bisporus reveal novel blotch 2 pathogens in Western Europe.</title>
        <authorList>
            <person name="Taparia T."/>
            <person name="Krijger M."/>
            <person name="Haynes E."/>
            <person name="Elpinstone J.G."/>
            <person name="Noble R."/>
            <person name="Van Der Wolf J."/>
        </authorList>
    </citation>
    <scope>NUCLEOTIDE SEQUENCE [LARGE SCALE GENOMIC DNA]</scope>
    <source>
        <strain evidence="2 3">IPO3737</strain>
    </source>
</reference>
<dbReference type="RefSeq" id="WP_177062461.1">
    <property type="nucleotide sequence ID" value="NZ_JACAPB010000024.1"/>
</dbReference>
<dbReference type="Proteomes" id="UP000520592">
    <property type="component" value="Unassembled WGS sequence"/>
</dbReference>
<organism evidence="2 3">
    <name type="scientific">Pseudomonas gingeri</name>
    <dbReference type="NCBI Taxonomy" id="117681"/>
    <lineage>
        <taxon>Bacteria</taxon>
        <taxon>Pseudomonadati</taxon>
        <taxon>Pseudomonadota</taxon>
        <taxon>Gammaproteobacteria</taxon>
        <taxon>Pseudomonadales</taxon>
        <taxon>Pseudomonadaceae</taxon>
        <taxon>Pseudomonas</taxon>
    </lineage>
</organism>
<dbReference type="AlphaFoldDB" id="A0A7Y7YJ40"/>
<sequence length="68" mass="6929">MASTLLTSARHGAYIAIGLYVAMVLIVSLSSLSHGSGETALQVAAPVLQSEHKAQSVGVLQHNAESGV</sequence>
<accession>A0A7Y7YJ40</accession>
<evidence type="ECO:0000313" key="3">
    <source>
        <dbReference type="Proteomes" id="UP000520592"/>
    </source>
</evidence>
<feature type="transmembrane region" description="Helical" evidence="1">
    <location>
        <begin position="12"/>
        <end position="32"/>
    </location>
</feature>
<proteinExistence type="predicted"/>
<gene>
    <name evidence="2" type="ORF">HX876_32160</name>
</gene>
<keyword evidence="1" id="KW-1133">Transmembrane helix</keyword>